<evidence type="ECO:0000256" key="7">
    <source>
        <dbReference type="ARBA" id="ARBA00023136"/>
    </source>
</evidence>
<dbReference type="Gene3D" id="1.10.3720.10">
    <property type="entry name" value="MetI-like"/>
    <property type="match status" value="1"/>
</dbReference>
<dbReference type="CDD" id="cd06261">
    <property type="entry name" value="TM_PBP2"/>
    <property type="match status" value="1"/>
</dbReference>
<evidence type="ECO:0000256" key="8">
    <source>
        <dbReference type="RuleBase" id="RU363032"/>
    </source>
</evidence>
<feature type="transmembrane region" description="Helical" evidence="8">
    <location>
        <begin position="142"/>
        <end position="165"/>
    </location>
</feature>
<dbReference type="PANTHER" id="PTHR30425:SF2">
    <property type="entry name" value="ABC TRANSPORTER PERMEASE PROTEIN YQGH-RELATED"/>
    <property type="match status" value="1"/>
</dbReference>
<dbReference type="SUPFAM" id="SSF161098">
    <property type="entry name" value="MetI-like"/>
    <property type="match status" value="1"/>
</dbReference>
<sequence length="322" mass="34688">MENKSVVVQMPSSPNNEGRSLIQNNKKWTSIFNRNSEWRGKIWIYGSAIFVILSVIAITLFLTVQGLRSFVVDHINVIDFITGTEWYPDRAENPSYGALPFIFGSLMVTILAAMLAAPFAIGSALFMTELAPKWGQKVLQPVIEILVGIPSVVYGFIGLSVIVPFMRDHVGGSGFSLLSGALVVGVMILPTITSISADAVRAVSNDLRSASYALGATKWQTIYRVVLPAAKSTLITAIVLGMARAFGEALAVQMVIGNARNLPNAISDPSATLTTIITLSMGHSTAGSVLNDVLWSLGLILLIISYGFILLIRFISRRGQVS</sequence>
<dbReference type="InterPro" id="IPR035906">
    <property type="entry name" value="MetI-like_sf"/>
</dbReference>
<feature type="transmembrane region" description="Helical" evidence="8">
    <location>
        <begin position="177"/>
        <end position="200"/>
    </location>
</feature>
<keyword evidence="6 8" id="KW-1133">Transmembrane helix</keyword>
<dbReference type="InterPro" id="IPR051124">
    <property type="entry name" value="Phosphate_Transport_Permease"/>
</dbReference>
<comment type="subcellular location">
    <subcellularLocation>
        <location evidence="1 8">Cell membrane</location>
        <topology evidence="1 8">Multi-pass membrane protein</topology>
    </subcellularLocation>
</comment>
<reference evidence="12" key="1">
    <citation type="journal article" date="2019" name="Int. J. Syst. Evol. Microbiol.">
        <title>The Global Catalogue of Microorganisms (GCM) 10K type strain sequencing project: providing services to taxonomists for standard genome sequencing and annotation.</title>
        <authorList>
            <consortium name="The Broad Institute Genomics Platform"/>
            <consortium name="The Broad Institute Genome Sequencing Center for Infectious Disease"/>
            <person name="Wu L."/>
            <person name="Ma J."/>
        </authorList>
    </citation>
    <scope>NUCLEOTIDE SEQUENCE [LARGE SCALE GENOMIC DNA]</scope>
    <source>
        <strain evidence="12">TISTR 2241</strain>
    </source>
</reference>
<feature type="transmembrane region" description="Helical" evidence="8">
    <location>
        <begin position="42"/>
        <end position="64"/>
    </location>
</feature>
<dbReference type="RefSeq" id="WP_258311589.1">
    <property type="nucleotide sequence ID" value="NZ_JBHUMR010000014.1"/>
</dbReference>
<evidence type="ECO:0000256" key="5">
    <source>
        <dbReference type="ARBA" id="ARBA00022692"/>
    </source>
</evidence>
<dbReference type="PROSITE" id="PS50928">
    <property type="entry name" value="ABC_TM1"/>
    <property type="match status" value="1"/>
</dbReference>
<feature type="transmembrane region" description="Helical" evidence="8">
    <location>
        <begin position="98"/>
        <end position="121"/>
    </location>
</feature>
<feature type="transmembrane region" description="Helical" evidence="8">
    <location>
        <begin position="293"/>
        <end position="315"/>
    </location>
</feature>
<evidence type="ECO:0000256" key="9">
    <source>
        <dbReference type="RuleBase" id="RU363054"/>
    </source>
</evidence>
<evidence type="ECO:0000313" key="12">
    <source>
        <dbReference type="Proteomes" id="UP001597458"/>
    </source>
</evidence>
<protein>
    <recommendedName>
        <fullName evidence="9">Phosphate transport system permease protein</fullName>
    </recommendedName>
</protein>
<comment type="similarity">
    <text evidence="2 9">Belongs to the binding-protein-dependent transport system permease family. CysTW subfamily.</text>
</comment>
<organism evidence="11 12">
    <name type="scientific">Terrilactibacillus laevilacticus</name>
    <dbReference type="NCBI Taxonomy" id="1380157"/>
    <lineage>
        <taxon>Bacteria</taxon>
        <taxon>Bacillati</taxon>
        <taxon>Bacillota</taxon>
        <taxon>Bacilli</taxon>
        <taxon>Bacillales</taxon>
        <taxon>Bacillaceae</taxon>
        <taxon>Terrilactibacillus</taxon>
    </lineage>
</organism>
<evidence type="ECO:0000256" key="6">
    <source>
        <dbReference type="ARBA" id="ARBA00022989"/>
    </source>
</evidence>
<dbReference type="InterPro" id="IPR000515">
    <property type="entry name" value="MetI-like"/>
</dbReference>
<dbReference type="EMBL" id="JBHUMR010000014">
    <property type="protein sequence ID" value="MFD2618066.1"/>
    <property type="molecule type" value="Genomic_DNA"/>
</dbReference>
<name>A0ABW5PSZ7_9BACI</name>
<comment type="caution">
    <text evidence="11">The sequence shown here is derived from an EMBL/GenBank/DDBJ whole genome shotgun (WGS) entry which is preliminary data.</text>
</comment>
<proteinExistence type="inferred from homology"/>
<evidence type="ECO:0000256" key="1">
    <source>
        <dbReference type="ARBA" id="ARBA00004651"/>
    </source>
</evidence>
<feature type="domain" description="ABC transmembrane type-1" evidence="10">
    <location>
        <begin position="102"/>
        <end position="312"/>
    </location>
</feature>
<feature type="transmembrane region" description="Helical" evidence="8">
    <location>
        <begin position="221"/>
        <end position="243"/>
    </location>
</feature>
<keyword evidence="7 8" id="KW-0472">Membrane</keyword>
<evidence type="ECO:0000256" key="4">
    <source>
        <dbReference type="ARBA" id="ARBA00022475"/>
    </source>
</evidence>
<accession>A0ABW5PSZ7</accession>
<evidence type="ECO:0000256" key="3">
    <source>
        <dbReference type="ARBA" id="ARBA00022448"/>
    </source>
</evidence>
<dbReference type="Proteomes" id="UP001597458">
    <property type="component" value="Unassembled WGS sequence"/>
</dbReference>
<evidence type="ECO:0000313" key="11">
    <source>
        <dbReference type="EMBL" id="MFD2618066.1"/>
    </source>
</evidence>
<gene>
    <name evidence="11" type="primary">pstC</name>
    <name evidence="11" type="ORF">ACFSTF_12180</name>
</gene>
<keyword evidence="9" id="KW-0592">Phosphate transport</keyword>
<dbReference type="Pfam" id="PF00528">
    <property type="entry name" value="BPD_transp_1"/>
    <property type="match status" value="1"/>
</dbReference>
<keyword evidence="4 9" id="KW-1003">Cell membrane</keyword>
<keyword evidence="3 8" id="KW-0813">Transport</keyword>
<keyword evidence="5 8" id="KW-0812">Transmembrane</keyword>
<evidence type="ECO:0000259" key="10">
    <source>
        <dbReference type="PROSITE" id="PS50928"/>
    </source>
</evidence>
<comment type="function">
    <text evidence="9">Part of the binding-protein-dependent transport system for phosphate; probably responsible for the translocation of the substrate across the membrane.</text>
</comment>
<dbReference type="InterPro" id="IPR011864">
    <property type="entry name" value="Phosphate_PstC"/>
</dbReference>
<dbReference type="NCBIfam" id="TIGR02138">
    <property type="entry name" value="phosphate_pstC"/>
    <property type="match status" value="1"/>
</dbReference>
<keyword evidence="12" id="KW-1185">Reference proteome</keyword>
<dbReference type="PANTHER" id="PTHR30425">
    <property type="entry name" value="PHOSPHATE TRANSPORT SYSTEM PERMEASE PROTEIN PST"/>
    <property type="match status" value="1"/>
</dbReference>
<evidence type="ECO:0000256" key="2">
    <source>
        <dbReference type="ARBA" id="ARBA00007069"/>
    </source>
</evidence>